<evidence type="ECO:0000256" key="1">
    <source>
        <dbReference type="ARBA" id="ARBA00000085"/>
    </source>
</evidence>
<dbReference type="SMART" id="SM00304">
    <property type="entry name" value="HAMP"/>
    <property type="match status" value="1"/>
</dbReference>
<dbReference type="InterPro" id="IPR003594">
    <property type="entry name" value="HATPase_dom"/>
</dbReference>
<dbReference type="Pfam" id="PF00512">
    <property type="entry name" value="HisKA"/>
    <property type="match status" value="1"/>
</dbReference>
<proteinExistence type="predicted"/>
<keyword evidence="9" id="KW-0902">Two-component regulatory system</keyword>
<dbReference type="InterPro" id="IPR036890">
    <property type="entry name" value="HATPase_C_sf"/>
</dbReference>
<dbReference type="Proteomes" id="UP000301751">
    <property type="component" value="Unassembled WGS sequence"/>
</dbReference>
<evidence type="ECO:0000259" key="13">
    <source>
        <dbReference type="PROSITE" id="PS50885"/>
    </source>
</evidence>
<dbReference type="InterPro" id="IPR005467">
    <property type="entry name" value="His_kinase_dom"/>
</dbReference>
<dbReference type="CDD" id="cd00082">
    <property type="entry name" value="HisKA"/>
    <property type="match status" value="1"/>
</dbReference>
<keyword evidence="15" id="KW-1185">Reference proteome</keyword>
<dbReference type="InterPro" id="IPR050428">
    <property type="entry name" value="TCS_sensor_his_kinase"/>
</dbReference>
<dbReference type="GO" id="GO:0005886">
    <property type="term" value="C:plasma membrane"/>
    <property type="evidence" value="ECO:0007669"/>
    <property type="project" value="TreeGrafter"/>
</dbReference>
<feature type="domain" description="HAMP" evidence="13">
    <location>
        <begin position="198"/>
        <end position="250"/>
    </location>
</feature>
<keyword evidence="10 11" id="KW-0472">Membrane</keyword>
<comment type="caution">
    <text evidence="14">The sequence shown here is derived from an EMBL/GenBank/DDBJ whole genome shotgun (WGS) entry which is preliminary data.</text>
</comment>
<dbReference type="Gene3D" id="1.10.287.130">
    <property type="match status" value="1"/>
</dbReference>
<keyword evidence="5" id="KW-0808">Transferase</keyword>
<evidence type="ECO:0000256" key="2">
    <source>
        <dbReference type="ARBA" id="ARBA00004370"/>
    </source>
</evidence>
<accession>A0A480B2S0</accession>
<dbReference type="RefSeq" id="WP_137735897.1">
    <property type="nucleotide sequence ID" value="NZ_BJCL01000028.1"/>
</dbReference>
<feature type="transmembrane region" description="Helical" evidence="11">
    <location>
        <begin position="20"/>
        <end position="39"/>
    </location>
</feature>
<dbReference type="EMBL" id="BJCL01000028">
    <property type="protein sequence ID" value="GCL66195.1"/>
    <property type="molecule type" value="Genomic_DNA"/>
</dbReference>
<evidence type="ECO:0000256" key="10">
    <source>
        <dbReference type="ARBA" id="ARBA00023136"/>
    </source>
</evidence>
<evidence type="ECO:0000256" key="6">
    <source>
        <dbReference type="ARBA" id="ARBA00022692"/>
    </source>
</evidence>
<dbReference type="GO" id="GO:0000155">
    <property type="term" value="F:phosphorelay sensor kinase activity"/>
    <property type="evidence" value="ECO:0007669"/>
    <property type="project" value="InterPro"/>
</dbReference>
<dbReference type="Pfam" id="PF02518">
    <property type="entry name" value="HATPase_c"/>
    <property type="match status" value="1"/>
</dbReference>
<name>A0A480B2S0_9BURK</name>
<dbReference type="Gene3D" id="3.30.565.10">
    <property type="entry name" value="Histidine kinase-like ATPase, C-terminal domain"/>
    <property type="match status" value="1"/>
</dbReference>
<keyword evidence="7 14" id="KW-0418">Kinase</keyword>
<feature type="transmembrane region" description="Helical" evidence="11">
    <location>
        <begin position="174"/>
        <end position="197"/>
    </location>
</feature>
<evidence type="ECO:0000259" key="12">
    <source>
        <dbReference type="PROSITE" id="PS50109"/>
    </source>
</evidence>
<dbReference type="PROSITE" id="PS50885">
    <property type="entry name" value="HAMP"/>
    <property type="match status" value="1"/>
</dbReference>
<evidence type="ECO:0000313" key="15">
    <source>
        <dbReference type="Proteomes" id="UP000301751"/>
    </source>
</evidence>
<dbReference type="InterPro" id="IPR004358">
    <property type="entry name" value="Sig_transdc_His_kin-like_C"/>
</dbReference>
<evidence type="ECO:0000256" key="5">
    <source>
        <dbReference type="ARBA" id="ARBA00022679"/>
    </source>
</evidence>
<dbReference type="InterPro" id="IPR003660">
    <property type="entry name" value="HAMP_dom"/>
</dbReference>
<evidence type="ECO:0000256" key="9">
    <source>
        <dbReference type="ARBA" id="ARBA00023012"/>
    </source>
</evidence>
<keyword evidence="8 11" id="KW-1133">Transmembrane helix</keyword>
<dbReference type="InterPro" id="IPR013727">
    <property type="entry name" value="2CSK_N"/>
</dbReference>
<evidence type="ECO:0000256" key="8">
    <source>
        <dbReference type="ARBA" id="ARBA00022989"/>
    </source>
</evidence>
<evidence type="ECO:0000256" key="7">
    <source>
        <dbReference type="ARBA" id="ARBA00022777"/>
    </source>
</evidence>
<dbReference type="PROSITE" id="PS50109">
    <property type="entry name" value="HIS_KIN"/>
    <property type="match status" value="1"/>
</dbReference>
<keyword evidence="6 11" id="KW-0812">Transmembrane</keyword>
<feature type="domain" description="Histidine kinase" evidence="12">
    <location>
        <begin position="258"/>
        <end position="492"/>
    </location>
</feature>
<evidence type="ECO:0000256" key="3">
    <source>
        <dbReference type="ARBA" id="ARBA00012438"/>
    </source>
</evidence>
<evidence type="ECO:0000313" key="14">
    <source>
        <dbReference type="EMBL" id="GCL66195.1"/>
    </source>
</evidence>
<gene>
    <name evidence="14" type="ORF">AQPW35_52760</name>
</gene>
<dbReference type="SUPFAM" id="SSF47384">
    <property type="entry name" value="Homodimeric domain of signal transducing histidine kinase"/>
    <property type="match status" value="1"/>
</dbReference>
<protein>
    <recommendedName>
        <fullName evidence="3">histidine kinase</fullName>
        <ecNumber evidence="3">2.7.13.3</ecNumber>
    </recommendedName>
</protein>
<sequence>MDANPPREQRSLFGEILDWMLAPLLLLWPMSVALTWLVAQSIASRPFDRDLAEMARTVARQVVVVPGSLEQPSSIRLRLPEVATEVLRADDADKVYFQVLGARGEFIAGDRALPVPDEPAAAAQTLKYRDDEVHADAVRVAYLWLPPTGVPGEAAPLVQVAETLDKRARLATEIIKGVIVPQFVVLPLAVLLVWFALARGIKPLNELQQRIRRRESHDLSPLAERDVPEEVAPLVGAINDLLGRLDQSMSTQKHFLADAAHQLKTPLAGLRMQAELAQREIDAGQQDPRALKQSLQHIAHSTERAAHMVNQLLAMARAEAKTLARPPEPVDLPALARETVRDFVPKAMDKRIDLGYEGPDDGQALHGTLMGQPTLVRELVRNLVDNALQYTPAGGTVTARVVDDPFGQVVVLQVEDTGPGIPEAERALVLQPFYRALGTNVDGSGLGLAIVQEIAQQHGAELSITDARPRGSAAAQGMGPGALFTVRFALARPAGDQAGGTPAAG</sequence>
<evidence type="ECO:0000256" key="4">
    <source>
        <dbReference type="ARBA" id="ARBA00022553"/>
    </source>
</evidence>
<dbReference type="PANTHER" id="PTHR45436:SF1">
    <property type="entry name" value="SENSOR PROTEIN QSEC"/>
    <property type="match status" value="1"/>
</dbReference>
<dbReference type="AlphaFoldDB" id="A0A480B2S0"/>
<dbReference type="EC" id="2.7.13.3" evidence="3"/>
<dbReference type="SMART" id="SM00387">
    <property type="entry name" value="HATPase_c"/>
    <property type="match status" value="1"/>
</dbReference>
<dbReference type="SUPFAM" id="SSF55874">
    <property type="entry name" value="ATPase domain of HSP90 chaperone/DNA topoisomerase II/histidine kinase"/>
    <property type="match status" value="1"/>
</dbReference>
<dbReference type="OrthoDB" id="8583694at2"/>
<dbReference type="InterPro" id="IPR036097">
    <property type="entry name" value="HisK_dim/P_sf"/>
</dbReference>
<dbReference type="PRINTS" id="PR00344">
    <property type="entry name" value="BCTRLSENSOR"/>
</dbReference>
<comment type="catalytic activity">
    <reaction evidence="1">
        <text>ATP + protein L-histidine = ADP + protein N-phospho-L-histidine.</text>
        <dbReference type="EC" id="2.7.13.3"/>
    </reaction>
</comment>
<organism evidence="14 15">
    <name type="scientific">Pseudaquabacterium pictum</name>
    <dbReference type="NCBI Taxonomy" id="2315236"/>
    <lineage>
        <taxon>Bacteria</taxon>
        <taxon>Pseudomonadati</taxon>
        <taxon>Pseudomonadota</taxon>
        <taxon>Betaproteobacteria</taxon>
        <taxon>Burkholderiales</taxon>
        <taxon>Sphaerotilaceae</taxon>
        <taxon>Pseudaquabacterium</taxon>
    </lineage>
</organism>
<keyword evidence="4" id="KW-0597">Phosphoprotein</keyword>
<dbReference type="PANTHER" id="PTHR45436">
    <property type="entry name" value="SENSOR HISTIDINE KINASE YKOH"/>
    <property type="match status" value="1"/>
</dbReference>
<dbReference type="SMART" id="SM00388">
    <property type="entry name" value="HisKA"/>
    <property type="match status" value="1"/>
</dbReference>
<evidence type="ECO:0000256" key="11">
    <source>
        <dbReference type="SAM" id="Phobius"/>
    </source>
</evidence>
<comment type="subcellular location">
    <subcellularLocation>
        <location evidence="2">Membrane</location>
    </subcellularLocation>
</comment>
<dbReference type="InterPro" id="IPR003661">
    <property type="entry name" value="HisK_dim/P_dom"/>
</dbReference>
<reference evidence="15" key="1">
    <citation type="submission" date="2019-03" db="EMBL/GenBank/DDBJ databases">
        <title>Aquabacterium pictum sp.nov., the first bacteriochlorophyll a-containing freshwater bacterium in the genus Aquabacterium of the class Betaproteobacteria.</title>
        <authorList>
            <person name="Hirose S."/>
            <person name="Tank M."/>
            <person name="Hara E."/>
            <person name="Tamaki H."/>
            <person name="Takaichi S."/>
            <person name="Haruta S."/>
            <person name="Hanada S."/>
        </authorList>
    </citation>
    <scope>NUCLEOTIDE SEQUENCE [LARGE SCALE GENOMIC DNA]</scope>
    <source>
        <strain evidence="15">W35</strain>
    </source>
</reference>
<dbReference type="Pfam" id="PF08521">
    <property type="entry name" value="2CSK_N"/>
    <property type="match status" value="1"/>
</dbReference>